<dbReference type="RefSeq" id="WP_078832487.1">
    <property type="nucleotide sequence ID" value="NZ_FUWH01000011.1"/>
</dbReference>
<reference evidence="3 4" key="1">
    <citation type="submission" date="2017-02" db="EMBL/GenBank/DDBJ databases">
        <authorList>
            <person name="Peterson S.W."/>
        </authorList>
    </citation>
    <scope>NUCLEOTIDE SEQUENCE [LARGE SCALE GENOMIC DNA]</scope>
    <source>
        <strain evidence="3 4">DSM 22335</strain>
    </source>
</reference>
<evidence type="ECO:0000256" key="1">
    <source>
        <dbReference type="SAM" id="Phobius"/>
    </source>
</evidence>
<dbReference type="OrthoDB" id="890881at2"/>
<organism evidence="3 4">
    <name type="scientific">Sediminibacterium ginsengisoli</name>
    <dbReference type="NCBI Taxonomy" id="413434"/>
    <lineage>
        <taxon>Bacteria</taxon>
        <taxon>Pseudomonadati</taxon>
        <taxon>Bacteroidota</taxon>
        <taxon>Chitinophagia</taxon>
        <taxon>Chitinophagales</taxon>
        <taxon>Chitinophagaceae</taxon>
        <taxon>Sediminibacterium</taxon>
    </lineage>
</organism>
<name>A0A1T4RCV9_9BACT</name>
<feature type="transmembrane region" description="Helical" evidence="1">
    <location>
        <begin position="57"/>
        <end position="75"/>
    </location>
</feature>
<keyword evidence="1 3" id="KW-0812">Transmembrane</keyword>
<evidence type="ECO:0000313" key="4">
    <source>
        <dbReference type="Proteomes" id="UP000190888"/>
    </source>
</evidence>
<keyword evidence="4" id="KW-1185">Reference proteome</keyword>
<evidence type="ECO:0000259" key="2">
    <source>
        <dbReference type="Pfam" id="PF07584"/>
    </source>
</evidence>
<keyword evidence="1" id="KW-0472">Membrane</keyword>
<evidence type="ECO:0000313" key="3">
    <source>
        <dbReference type="EMBL" id="SKA13481.1"/>
    </source>
</evidence>
<dbReference type="AlphaFoldDB" id="A0A1T4RCV9"/>
<feature type="transmembrane region" description="Helical" evidence="1">
    <location>
        <begin position="6"/>
        <end position="25"/>
    </location>
</feature>
<dbReference type="PANTHER" id="PTHR37464">
    <property type="entry name" value="BLL2463 PROTEIN"/>
    <property type="match status" value="1"/>
</dbReference>
<dbReference type="InterPro" id="IPR024163">
    <property type="entry name" value="Aerotolerance_reg_N"/>
</dbReference>
<dbReference type="Pfam" id="PF07584">
    <property type="entry name" value="BatA"/>
    <property type="match status" value="1"/>
</dbReference>
<proteinExistence type="predicted"/>
<feature type="domain" description="Aerotolerance regulator N-terminal" evidence="2">
    <location>
        <begin position="1"/>
        <end position="77"/>
    </location>
</feature>
<dbReference type="InterPro" id="IPR011933">
    <property type="entry name" value="Double_TM_dom"/>
</dbReference>
<accession>A0A1T4RCV9</accession>
<dbReference type="EMBL" id="FUWH01000011">
    <property type="protein sequence ID" value="SKA13481.1"/>
    <property type="molecule type" value="Genomic_DNA"/>
</dbReference>
<keyword evidence="1" id="KW-1133">Transmembrane helix</keyword>
<dbReference type="PANTHER" id="PTHR37464:SF1">
    <property type="entry name" value="BLL2463 PROTEIN"/>
    <property type="match status" value="1"/>
</dbReference>
<dbReference type="NCBIfam" id="TIGR02226">
    <property type="entry name" value="two_anch"/>
    <property type="match status" value="1"/>
</dbReference>
<dbReference type="STRING" id="413434.SAMN04488132_111106"/>
<sequence length="481" mass="54310">MLKLLEPIWSWTAFAVIIPVIIHLWQVRQGRVLKVGSLLLVRPGARQKAWSRRITEWWLLLLRCLLILLLSFLLTDPVYIRNTPPTAKGWILADKRKFPALYHLYKNRIDSLLQNGYELRSFEPAFTSSSVTAMLNDTTAAANPDSNYWQLLIQAHYKASSAVDLYLFTGNDMQHFSGQRPAINRTVHWYTIPDTTVSGVSAAWRLNNGRVRVVQAIAAPAATIQRYYELSPGGSEAGISVNNEGTQVIYGDRSFPVDTQALRIAIYAKDYPQDGGYLESAIEAISRYTGLRLQVTVANTMQALPVKPDWLFWLSDETRPAGYAEHILSYAKGKSVNAVSMIHGPGFDQPVMVYKIVTTGELAGDELLGWHDNSGKPLLTADQNEYRIYTHFNPAWNNLVWDSGFPEKIWNLIRPEYRVNPDLADHRAIDEQQLQFTATAGIRQVKQDDYRLANFIWLILSGVFAAERFLSLRPAKKGGSA</sequence>
<gene>
    <name evidence="3" type="ORF">SAMN04488132_111106</name>
</gene>
<dbReference type="Proteomes" id="UP000190888">
    <property type="component" value="Unassembled WGS sequence"/>
</dbReference>
<protein>
    <submittedName>
        <fullName evidence="3">N-terminal double-transmembrane domain-containing protein</fullName>
    </submittedName>
</protein>